<dbReference type="EMBL" id="FMAY01000003">
    <property type="protein sequence ID" value="SCB94249.1"/>
    <property type="molecule type" value="Genomic_DNA"/>
</dbReference>
<sequence length="201" mass="22793">MTIYGKDRLFIYGIEKILRELRLENRRHSRNSESAIYVTTGMDIVEMYALFFSHPPGHYAIFISSERHFDSLTLLFPGLVKLCLAENIRPEELRQALNVMTLLSEQNRHPGYHHRTFKFTRAEQQVMRLLLRGHSVDDIARIRGVSPTTVSVQRNGMMKRTGTRSLQELCSVYAAMRSGAERPSANSAAGVKALKKAPCGA</sequence>
<organism evidence="3 4">
    <name type="scientific">Kosakonia oryzendophytica</name>
    <dbReference type="NCBI Taxonomy" id="1005665"/>
    <lineage>
        <taxon>Bacteria</taxon>
        <taxon>Pseudomonadati</taxon>
        <taxon>Pseudomonadota</taxon>
        <taxon>Gammaproteobacteria</taxon>
        <taxon>Enterobacterales</taxon>
        <taxon>Enterobacteriaceae</taxon>
        <taxon>Kosakonia</taxon>
    </lineage>
</organism>
<dbReference type="SMART" id="SM00421">
    <property type="entry name" value="HTH_LUXR"/>
    <property type="match status" value="1"/>
</dbReference>
<dbReference type="GO" id="GO:0006355">
    <property type="term" value="P:regulation of DNA-templated transcription"/>
    <property type="evidence" value="ECO:0007669"/>
    <property type="project" value="InterPro"/>
</dbReference>
<name>A0A1C4AI99_9ENTR</name>
<dbReference type="Proteomes" id="UP000198975">
    <property type="component" value="Unassembled WGS sequence"/>
</dbReference>
<reference evidence="4" key="1">
    <citation type="submission" date="2016-08" db="EMBL/GenBank/DDBJ databases">
        <authorList>
            <person name="Varghese N."/>
            <person name="Submissions Spin"/>
        </authorList>
    </citation>
    <scope>NUCLEOTIDE SEQUENCE [LARGE SCALE GENOMIC DNA]</scope>
    <source>
        <strain evidence="4">REICA_082</strain>
    </source>
</reference>
<proteinExistence type="predicted"/>
<dbReference type="SUPFAM" id="SSF46894">
    <property type="entry name" value="C-terminal effector domain of the bipartite response regulators"/>
    <property type="match status" value="1"/>
</dbReference>
<dbReference type="CDD" id="cd06170">
    <property type="entry name" value="LuxR_C_like"/>
    <property type="match status" value="1"/>
</dbReference>
<protein>
    <submittedName>
        <fullName evidence="3">DNA-binding response regulator, NarL/FixJ family, contains REC and HTH domains</fullName>
    </submittedName>
</protein>
<dbReference type="InterPro" id="IPR036388">
    <property type="entry name" value="WH-like_DNA-bd_sf"/>
</dbReference>
<evidence type="ECO:0000259" key="2">
    <source>
        <dbReference type="PROSITE" id="PS50043"/>
    </source>
</evidence>
<dbReference type="Pfam" id="PF00196">
    <property type="entry name" value="GerE"/>
    <property type="match status" value="1"/>
</dbReference>
<keyword evidence="1 3" id="KW-0238">DNA-binding</keyword>
<dbReference type="GO" id="GO:0003677">
    <property type="term" value="F:DNA binding"/>
    <property type="evidence" value="ECO:0007669"/>
    <property type="project" value="UniProtKB-KW"/>
</dbReference>
<dbReference type="OrthoDB" id="343383at2"/>
<evidence type="ECO:0000313" key="3">
    <source>
        <dbReference type="EMBL" id="SCB94249.1"/>
    </source>
</evidence>
<dbReference type="RefSeq" id="WP_061496949.1">
    <property type="nucleotide sequence ID" value="NZ_CP115659.1"/>
</dbReference>
<accession>A0A1C4AI99</accession>
<dbReference type="InterPro" id="IPR000792">
    <property type="entry name" value="Tscrpt_reg_LuxR_C"/>
</dbReference>
<dbReference type="PROSITE" id="PS50043">
    <property type="entry name" value="HTH_LUXR_2"/>
    <property type="match status" value="1"/>
</dbReference>
<evidence type="ECO:0000256" key="1">
    <source>
        <dbReference type="ARBA" id="ARBA00023125"/>
    </source>
</evidence>
<gene>
    <name evidence="3" type="ORF">GA0061071_10374</name>
</gene>
<dbReference type="InterPro" id="IPR016032">
    <property type="entry name" value="Sig_transdc_resp-reg_C-effctor"/>
</dbReference>
<feature type="domain" description="HTH luxR-type" evidence="2">
    <location>
        <begin position="112"/>
        <end position="177"/>
    </location>
</feature>
<dbReference type="AlphaFoldDB" id="A0A1C4AI99"/>
<keyword evidence="4" id="KW-1185">Reference proteome</keyword>
<evidence type="ECO:0000313" key="4">
    <source>
        <dbReference type="Proteomes" id="UP000198975"/>
    </source>
</evidence>
<dbReference type="Gene3D" id="1.10.10.10">
    <property type="entry name" value="Winged helix-like DNA-binding domain superfamily/Winged helix DNA-binding domain"/>
    <property type="match status" value="1"/>
</dbReference>